<dbReference type="EMBL" id="JAWHQM010000120">
    <property type="protein sequence ID" value="KAK5637469.1"/>
    <property type="molecule type" value="Genomic_DNA"/>
</dbReference>
<dbReference type="AlphaFoldDB" id="A0AAN7V512"/>
<keyword evidence="3" id="KW-1185">Reference proteome</keyword>
<evidence type="ECO:0000256" key="1">
    <source>
        <dbReference type="SAM" id="SignalP"/>
    </source>
</evidence>
<organism evidence="2 3">
    <name type="scientific">Xylaria bambusicola</name>
    <dbReference type="NCBI Taxonomy" id="326684"/>
    <lineage>
        <taxon>Eukaryota</taxon>
        <taxon>Fungi</taxon>
        <taxon>Dikarya</taxon>
        <taxon>Ascomycota</taxon>
        <taxon>Pezizomycotina</taxon>
        <taxon>Sordariomycetes</taxon>
        <taxon>Xylariomycetidae</taxon>
        <taxon>Xylariales</taxon>
        <taxon>Xylariaceae</taxon>
        <taxon>Xylaria</taxon>
    </lineage>
</organism>
<comment type="caution">
    <text evidence="2">The sequence shown here is derived from an EMBL/GenBank/DDBJ whole genome shotgun (WGS) entry which is preliminary data.</text>
</comment>
<protein>
    <submittedName>
        <fullName evidence="2">Uncharacterized protein</fullName>
    </submittedName>
</protein>
<feature type="chain" id="PRO_5042850518" evidence="1">
    <location>
        <begin position="22"/>
        <end position="79"/>
    </location>
</feature>
<proteinExistence type="predicted"/>
<dbReference type="Proteomes" id="UP001305414">
    <property type="component" value="Unassembled WGS sequence"/>
</dbReference>
<gene>
    <name evidence="2" type="ORF">RRF57_013184</name>
</gene>
<reference evidence="2 3" key="1">
    <citation type="submission" date="2023-10" db="EMBL/GenBank/DDBJ databases">
        <title>Draft genome sequence of Xylaria bambusicola isolate GMP-LS, the root and basal stem rot pathogen of sugarcane in Indonesia.</title>
        <authorList>
            <person name="Selvaraj P."/>
            <person name="Muralishankar V."/>
            <person name="Muruganantham S."/>
            <person name="Sp S."/>
            <person name="Haryani S."/>
            <person name="Lau K.J.X."/>
            <person name="Naqvi N.I."/>
        </authorList>
    </citation>
    <scope>NUCLEOTIDE SEQUENCE [LARGE SCALE GENOMIC DNA]</scope>
    <source>
        <strain evidence="2">GMP-LS</strain>
    </source>
</reference>
<evidence type="ECO:0000313" key="2">
    <source>
        <dbReference type="EMBL" id="KAK5637469.1"/>
    </source>
</evidence>
<name>A0AAN7V512_9PEZI</name>
<keyword evidence="1" id="KW-0732">Signal</keyword>
<sequence length="79" mass="8068">MSKPVPMRAALCVQAVQIVVANVLVESLNLQVEGLATKGWISGILEGQTIAGGEFSNAEEKATIGTARAGTSGVLTSAR</sequence>
<evidence type="ECO:0000313" key="3">
    <source>
        <dbReference type="Proteomes" id="UP001305414"/>
    </source>
</evidence>
<feature type="signal peptide" evidence="1">
    <location>
        <begin position="1"/>
        <end position="21"/>
    </location>
</feature>
<accession>A0AAN7V512</accession>